<reference evidence="2" key="1">
    <citation type="submission" date="2019-09" db="EMBL/GenBank/DDBJ databases">
        <title>Draft genome information of white flower Hibiscus syriacus.</title>
        <authorList>
            <person name="Kim Y.-M."/>
        </authorList>
    </citation>
    <scope>NUCLEOTIDE SEQUENCE [LARGE SCALE GENOMIC DNA]</scope>
    <source>
        <strain evidence="2">YM2019G1</strain>
    </source>
</reference>
<keyword evidence="3" id="KW-1185">Reference proteome</keyword>
<dbReference type="PANTHER" id="PTHR31355:SF32">
    <property type="entry name" value="TORTIFOLIA1-LIKE PROTEIN 4"/>
    <property type="match status" value="1"/>
</dbReference>
<comment type="caution">
    <text evidence="2">The sequence shown here is derived from an EMBL/GenBank/DDBJ whole genome shotgun (WGS) entry which is preliminary data.</text>
</comment>
<proteinExistence type="predicted"/>
<evidence type="ECO:0000313" key="2">
    <source>
        <dbReference type="EMBL" id="KAE8688295.1"/>
    </source>
</evidence>
<dbReference type="GO" id="GO:0005874">
    <property type="term" value="C:microtubule"/>
    <property type="evidence" value="ECO:0007669"/>
    <property type="project" value="InterPro"/>
</dbReference>
<name>A0A6A2ZB28_HIBSY</name>
<evidence type="ECO:0000256" key="1">
    <source>
        <dbReference type="SAM" id="MobiDB-lite"/>
    </source>
</evidence>
<protein>
    <submittedName>
        <fullName evidence="2">ARM repeat superfamily protein, putative isoform 2</fullName>
    </submittedName>
</protein>
<gene>
    <name evidence="2" type="ORF">F3Y22_tig00110988pilonHSYRG00267</name>
</gene>
<dbReference type="Proteomes" id="UP000436088">
    <property type="component" value="Unassembled WGS sequence"/>
</dbReference>
<dbReference type="EMBL" id="VEPZ02001191">
    <property type="protein sequence ID" value="KAE8688295.1"/>
    <property type="molecule type" value="Genomic_DNA"/>
</dbReference>
<dbReference type="GO" id="GO:0008017">
    <property type="term" value="F:microtubule binding"/>
    <property type="evidence" value="ECO:0007669"/>
    <property type="project" value="InterPro"/>
</dbReference>
<dbReference type="InterPro" id="IPR033337">
    <property type="entry name" value="TORTIFOLIA1/SINE1-2"/>
</dbReference>
<organism evidence="2 3">
    <name type="scientific">Hibiscus syriacus</name>
    <name type="common">Rose of Sharon</name>
    <dbReference type="NCBI Taxonomy" id="106335"/>
    <lineage>
        <taxon>Eukaryota</taxon>
        <taxon>Viridiplantae</taxon>
        <taxon>Streptophyta</taxon>
        <taxon>Embryophyta</taxon>
        <taxon>Tracheophyta</taxon>
        <taxon>Spermatophyta</taxon>
        <taxon>Magnoliopsida</taxon>
        <taxon>eudicotyledons</taxon>
        <taxon>Gunneridae</taxon>
        <taxon>Pentapetalae</taxon>
        <taxon>rosids</taxon>
        <taxon>malvids</taxon>
        <taxon>Malvales</taxon>
        <taxon>Malvaceae</taxon>
        <taxon>Malvoideae</taxon>
        <taxon>Hibiscus</taxon>
    </lineage>
</organism>
<accession>A0A6A2ZB28</accession>
<sequence length="331" mass="36649">MVLINFVATNNGSVGCFPSVAKNINDDCFRTPQSKKVVPTSKSPPSHASNAKKETPLKSNNGNSNSSIFGKPDCSKSSNLKIEISESKSLLSYDDNTKKCVPFVKVNDEKVQNFGGLRSESRVIPFHDNEENLDVDENLKDMEDLSLIREQLAQIEDQQSNLLNLLQKFIGSSQSGINSLETRVNGLEMALDEISYDLAISSGRIPNTDSPDNTCCKLPDAEFLSPKFWRKTEGRFSTSRIQGSQIEHQRIAFKTQRGSGLTTLVLPMGLHRFDVATDIQLNSSLKKQTSAFEKSRLKMKSLKSWCQHFGVYTRGCRILASSPPLIGLGPL</sequence>
<feature type="compositionally biased region" description="Polar residues" evidence="1">
    <location>
        <begin position="40"/>
        <end position="49"/>
    </location>
</feature>
<feature type="region of interest" description="Disordered" evidence="1">
    <location>
        <begin position="32"/>
        <end position="70"/>
    </location>
</feature>
<dbReference type="PANTHER" id="PTHR31355">
    <property type="entry name" value="MICROTUBULE-ASSOCIATED PROTEIN TORTIFOLIA1"/>
    <property type="match status" value="1"/>
</dbReference>
<evidence type="ECO:0000313" key="3">
    <source>
        <dbReference type="Proteomes" id="UP000436088"/>
    </source>
</evidence>
<dbReference type="AlphaFoldDB" id="A0A6A2ZB28"/>